<sequence>MESITLFTAKLDEVKPLKEKADIQQLYDEIVQKWDEIEIVDLNEDDYKELLRLVKSLESVFKVKGINVNTLRNETQQKQKQWDEKIKKENESEKEAQNTDNDRNEEETQNSNSDNTPDLMDKILKYSAQGNTNPFTNDVLQIRSILSKTLFVDTDNESYSVYVPEASTYKVSPIEITFKTIDTFDPKTKITRKQTIILSNNNQVADALGPADVLYTSSFFDDMTSTSIKELDLYFLDKALGLKKELPNLNYISKLDKEVNPMNVANTVTTSFNQKEYYDMVMDRQDRSLDARRQAIEFDNVVVDAQRRTVRFPVRLHPFDNQLIDIAANYAVETQDLANAMREYAMLGADGYVITPKVRVDRDQRLIYNRRSQVLNRLCELSGLVYRTRILHSMRLMTPLWRTNVFQTSLEDEITRIYSAAEVSMVAIDATVSALSSINIGVAKQTLDALLNMSFFRCELELVGSQSSFGAALSAAIALLVLPTDQDHMDEEVFDILCNLVYNELIAWPSDLPSFVRRNGATNAFRQYVNAGVNREIAAYMRHVLLRRPWLPLIQSNDIRRQCHVLVPNIDLANVNDPTYVALNGLLNGIINASRRNPNPGRSINANSFRKLLKNLRDICVNKLMPAVRLLRYNVERVARIFQFLPYSADLFDANPNMRDERLRIKFPISGVLSLLMGITKAPDAFDWAALLNFADDIRKLDYAEAEATEDAATIAVLKNDINRSVSRKDVWNAEVKPPSPTIASVAKIPSASLSAILSDRQLINLVRNTHSFRMITEIVNALRAAFENSPTSQHGIGKGALLNPVPTPFGRSSQYVRRDNVIFQRPPNVQMFTIQQLMQGQHFAGLVAQIRARRPIFIQGPVQLRVANARDVEQVTMAYLTMNSPYDAFINPIDLRQQRMIEPREVDLFIDDELNRIEDDFDNVMAQTSVYVLDAQRLLVPIQAQLRNFDYHDIMITDSVTKHLTMTVAQPPDLQLFNGLLVFEQ</sequence>
<keyword evidence="4 6" id="KW-0694">RNA-binding</keyword>
<evidence type="ECO:0000256" key="6">
    <source>
        <dbReference type="HAMAP-Rule" id="MF_04123"/>
    </source>
</evidence>
<feature type="region of interest" description="Disordered" evidence="7">
    <location>
        <begin position="75"/>
        <end position="119"/>
    </location>
</feature>
<reference evidence="8 9" key="1">
    <citation type="journal article" date="2016" name="Infect. Genet. Evol.">
        <title>Candidate new rotavirus species in Schreiber's bats, Serbia.</title>
        <authorList>
            <person name="Banyai K."/>
            <person name="Kemenesi G."/>
            <person name="Budinski I."/>
            <person name="Foldes F."/>
            <person name="Zana B."/>
            <person name="Marton S."/>
            <person name="Varga-Kugler R."/>
            <person name="Oldal M."/>
            <person name="Kurucz K."/>
            <person name="Jakab F."/>
        </authorList>
    </citation>
    <scope>NUCLEOTIDE SEQUENCE [LARGE SCALE GENOMIC DNA]</scope>
    <source>
        <strain evidence="8 9">BO4351/Ms/2014</strain>
    </source>
</reference>
<evidence type="ECO:0000256" key="1">
    <source>
        <dbReference type="ARBA" id="ARBA00022561"/>
    </source>
</evidence>
<name>A0A1L6BXL1_9REOV</name>
<comment type="subcellular location">
    <subcellularLocation>
        <location evidence="6">Virion</location>
    </subcellularLocation>
    <text evidence="6">Inner capsid protein. Also found in spherical cytoplasmic structures, called virus factories, that appear early after infection and are the site of viral replication and packaging.</text>
</comment>
<dbReference type="RefSeq" id="YP_010086026.1">
    <property type="nucleotide sequence ID" value="NC_055265.1"/>
</dbReference>
<dbReference type="GO" id="GO:0003723">
    <property type="term" value="F:RNA binding"/>
    <property type="evidence" value="ECO:0007669"/>
    <property type="project" value="UniProtKB-UniRule"/>
</dbReference>
<dbReference type="GeneID" id="65246829"/>
<dbReference type="Proteomes" id="UP000500822">
    <property type="component" value="Genome"/>
</dbReference>
<dbReference type="GO" id="GO:0019013">
    <property type="term" value="C:viral nucleocapsid"/>
    <property type="evidence" value="ECO:0007669"/>
    <property type="project" value="UniProtKB-UniRule"/>
</dbReference>
<comment type="similarity">
    <text evidence="6">Belongs to the rotavirus VP2 family.</text>
</comment>
<evidence type="ECO:0000313" key="9">
    <source>
        <dbReference type="Proteomes" id="UP000500822"/>
    </source>
</evidence>
<dbReference type="HAMAP" id="MF_04123">
    <property type="entry name" value="Rota_VP2"/>
    <property type="match status" value="1"/>
</dbReference>
<evidence type="ECO:0000313" key="8">
    <source>
        <dbReference type="EMBL" id="APQ41754.1"/>
    </source>
</evidence>
<evidence type="ECO:0000256" key="2">
    <source>
        <dbReference type="ARBA" id="ARBA00022611"/>
    </source>
</evidence>
<keyword evidence="5 6" id="KW-1153">Inner capsid protein</keyword>
<dbReference type="GO" id="GO:0039625">
    <property type="term" value="C:viral inner capsid"/>
    <property type="evidence" value="ECO:0007669"/>
    <property type="project" value="UniProtKB-UniRule"/>
</dbReference>
<dbReference type="Pfam" id="PF25649">
    <property type="entry name" value="Rotavirus_VP2"/>
    <property type="match status" value="1"/>
</dbReference>
<organism evidence="8 9">
    <name type="scientific">Rotavirus J</name>
    <dbReference type="NCBI Taxonomy" id="1929964"/>
    <lineage>
        <taxon>Viruses</taxon>
        <taxon>Riboviria</taxon>
        <taxon>Orthornavirae</taxon>
        <taxon>Duplornaviricota</taxon>
        <taxon>Resentoviricetes</taxon>
        <taxon>Reovirales</taxon>
        <taxon>Sedoreoviridae</taxon>
        <taxon>Rotavirus</taxon>
        <taxon>Rotavirus jotagastroenteritidis</taxon>
    </lineage>
</organism>
<keyword evidence="3 6" id="KW-0946">Virion</keyword>
<gene>
    <name evidence="8" type="primary">VP2</name>
</gene>
<evidence type="ECO:0000256" key="3">
    <source>
        <dbReference type="ARBA" id="ARBA00022844"/>
    </source>
</evidence>
<protein>
    <recommendedName>
        <fullName evidence="6">Inner capsid protein VP2</fullName>
    </recommendedName>
</protein>
<comment type="function">
    <text evidence="6">Inner capsid protein that self-assembles to form an icosahedral capsid with a T=2 symmetry, which consists of 120 copies of VP2, with channels at each of its five-fold vertices. This capsid constitutes the innermost concentric layer of the viral mature particle. It encapsidates the polymerase VP1, the capping enzyme VP3 and the genomic dsRNA, thereby defining the core. The innermost VP2 capsid and the intermediate VP6 capsid remain intact following cell entry to protect the dsRNA from degradation and to prevent unfavorable antiviral responses in the host cell during all the replication cycle of the virus. Nascent transcripts are transcribed within the structural confines of this double-layered particle (DLP) and are extruded through the channels formed by VP2 N-termini. VP2 is required for the replicase activity of VP1 polymerase. Probably recruits a copy of a VP1-VP3 complex, potentially along with a segment of plus-strand RNA, as a decamer of VP2 assembles. May activate the autoinhibited VP1/RNA complex to coordinate packaging and genome replication.</text>
</comment>
<feature type="compositionally biased region" description="Basic and acidic residues" evidence="7">
    <location>
        <begin position="75"/>
        <end position="102"/>
    </location>
</feature>
<keyword evidence="9" id="KW-1185">Reference proteome</keyword>
<keyword evidence="1 6" id="KW-0167">Capsid protein</keyword>
<evidence type="ECO:0000256" key="4">
    <source>
        <dbReference type="ARBA" id="ARBA00022884"/>
    </source>
</evidence>
<accession>A0A1L6BXL1</accession>
<dbReference type="KEGG" id="vg:65246829"/>
<evidence type="ECO:0000256" key="7">
    <source>
        <dbReference type="SAM" id="MobiDB-lite"/>
    </source>
</evidence>
<proteinExistence type="inferred from homology"/>
<evidence type="ECO:0000256" key="5">
    <source>
        <dbReference type="ARBA" id="ARBA00022996"/>
    </source>
</evidence>
<dbReference type="InterPro" id="IPR007779">
    <property type="entry name" value="Rotavirus_VP2"/>
</dbReference>
<dbReference type="GO" id="GO:0039616">
    <property type="term" value="C:T=2 icosahedral viral capsid"/>
    <property type="evidence" value="ECO:0007669"/>
    <property type="project" value="UniProtKB-UniRule"/>
</dbReference>
<dbReference type="EMBL" id="KX756625">
    <property type="protein sequence ID" value="APQ41754.1"/>
    <property type="molecule type" value="Genomic_RNA"/>
</dbReference>
<comment type="subunit">
    <text evidence="6">Homodecamer; each decamer is made up of two conformers of VP2, called VP2A and VP2B. Interacts with a VP1-VP3 complex. Interacts with the intermediate capsid protein VP6. Interacts with NSP5. Interacts (via N-terminus) with NSP2.</text>
</comment>
<keyword evidence="2 6" id="KW-1141">T=2 icosahedral capsid protein</keyword>